<dbReference type="AlphaFoldDB" id="A0A644XVE5"/>
<evidence type="ECO:0000256" key="1">
    <source>
        <dbReference type="SAM" id="Phobius"/>
    </source>
</evidence>
<dbReference type="EMBL" id="VSSQ01002920">
    <property type="protein sequence ID" value="MPM18104.1"/>
    <property type="molecule type" value="Genomic_DNA"/>
</dbReference>
<keyword evidence="1" id="KW-0812">Transmembrane</keyword>
<gene>
    <name evidence="2" type="ORF">SDC9_64510</name>
</gene>
<keyword evidence="1" id="KW-0472">Membrane</keyword>
<feature type="transmembrane region" description="Helical" evidence="1">
    <location>
        <begin position="12"/>
        <end position="32"/>
    </location>
</feature>
<comment type="caution">
    <text evidence="2">The sequence shown here is derived from an EMBL/GenBank/DDBJ whole genome shotgun (WGS) entry which is preliminary data.</text>
</comment>
<name>A0A644XVE5_9ZZZZ</name>
<organism evidence="2">
    <name type="scientific">bioreactor metagenome</name>
    <dbReference type="NCBI Taxonomy" id="1076179"/>
    <lineage>
        <taxon>unclassified sequences</taxon>
        <taxon>metagenomes</taxon>
        <taxon>ecological metagenomes</taxon>
    </lineage>
</organism>
<protein>
    <submittedName>
        <fullName evidence="2">Uncharacterized protein</fullName>
    </submittedName>
</protein>
<feature type="transmembrane region" description="Helical" evidence="1">
    <location>
        <begin position="38"/>
        <end position="58"/>
    </location>
</feature>
<accession>A0A644XVE5</accession>
<proteinExistence type="predicted"/>
<evidence type="ECO:0000313" key="2">
    <source>
        <dbReference type="EMBL" id="MPM18104.1"/>
    </source>
</evidence>
<reference evidence="2" key="1">
    <citation type="submission" date="2019-08" db="EMBL/GenBank/DDBJ databases">
        <authorList>
            <person name="Kucharzyk K."/>
            <person name="Murdoch R.W."/>
            <person name="Higgins S."/>
            <person name="Loffler F."/>
        </authorList>
    </citation>
    <scope>NUCLEOTIDE SEQUENCE</scope>
</reference>
<sequence length="92" mass="10152">MKKKKRETSKTVLGSVLIFCGVIIVAVLVGWFMRLENAPEIIATIATIGSAVVAFYLWKAKSENIVKIQRGAVLTDEQIAKLLDMADKNDTE</sequence>
<keyword evidence="1" id="KW-1133">Transmembrane helix</keyword>